<name>A0ABU7W5W5_9FLAO</name>
<gene>
    <name evidence="1" type="ORF">V1468_05785</name>
</gene>
<dbReference type="Proteomes" id="UP001356704">
    <property type="component" value="Unassembled WGS sequence"/>
</dbReference>
<reference evidence="1 2" key="1">
    <citation type="submission" date="2024-02" db="EMBL/GenBank/DDBJ databases">
        <title>Winogradskyella poriferorum JCM 12885.</title>
        <authorList>
            <person name="Zhang D.-F."/>
            <person name="Fu Z.-Y."/>
        </authorList>
    </citation>
    <scope>NUCLEOTIDE SEQUENCE [LARGE SCALE GENOMIC DNA]</scope>
    <source>
        <strain evidence="1 2">JCM 12885</strain>
    </source>
</reference>
<evidence type="ECO:0000313" key="2">
    <source>
        <dbReference type="Proteomes" id="UP001356704"/>
    </source>
</evidence>
<comment type="caution">
    <text evidence="1">The sequence shown here is derived from an EMBL/GenBank/DDBJ whole genome shotgun (WGS) entry which is preliminary data.</text>
</comment>
<keyword evidence="2" id="KW-1185">Reference proteome</keyword>
<evidence type="ECO:0008006" key="3">
    <source>
        <dbReference type="Google" id="ProtNLM"/>
    </source>
</evidence>
<sequence length="323" mass="37203">MLYNRYYDLNSLILDESFSSSIDIIILGNSKEVRAQKIPLLLKSSFKGKAYSMNYDVEYEKYSIIESSLNLQIRNEDLQRTGKDLLSTFISDLKEIGIDDKSVLIDITSLSHPVVFYLINILKNKFTPEKLFVCYTEPQKYDKIKTDEVEVKFDLTEKFCEVNSLPGFLRQSDHNKEKILVTTLGFEGARFTKAFGDVNPARRKTFAIVGFPSFYPSWQYYVYSQNQSTLEQSKATELIYRTTANEPFGVYNILEEIKKNNMSYEITVAPLGTKPHSLGVSMFAVKNKEILLYYDFPSHGKKIRTVGVGKSFMYNLTSFINEE</sequence>
<protein>
    <recommendedName>
        <fullName evidence="3">CRISPR-associated protein</fullName>
    </recommendedName>
</protein>
<accession>A0ABU7W5W5</accession>
<proteinExistence type="predicted"/>
<evidence type="ECO:0000313" key="1">
    <source>
        <dbReference type="EMBL" id="MEF3078504.1"/>
    </source>
</evidence>
<dbReference type="EMBL" id="JAZHOU010000001">
    <property type="protein sequence ID" value="MEF3078504.1"/>
    <property type="molecule type" value="Genomic_DNA"/>
</dbReference>
<organism evidence="1 2">
    <name type="scientific">Winogradskyella poriferorum</name>
    <dbReference type="NCBI Taxonomy" id="307627"/>
    <lineage>
        <taxon>Bacteria</taxon>
        <taxon>Pseudomonadati</taxon>
        <taxon>Bacteroidota</taxon>
        <taxon>Flavobacteriia</taxon>
        <taxon>Flavobacteriales</taxon>
        <taxon>Flavobacteriaceae</taxon>
        <taxon>Winogradskyella</taxon>
    </lineage>
</organism>